<reference evidence="3 4" key="1">
    <citation type="submission" date="2020-04" db="EMBL/GenBank/DDBJ databases">
        <title>Perkinsus olseni comparative genomics.</title>
        <authorList>
            <person name="Bogema D.R."/>
        </authorList>
    </citation>
    <scope>NUCLEOTIDE SEQUENCE [LARGE SCALE GENOMIC DNA]</scope>
    <source>
        <strain evidence="3">ATCC PRA-179</strain>
    </source>
</reference>
<evidence type="ECO:0000313" key="3">
    <source>
        <dbReference type="EMBL" id="KAF4667765.1"/>
    </source>
</evidence>
<dbReference type="Proteomes" id="UP000570595">
    <property type="component" value="Unassembled WGS sequence"/>
</dbReference>
<name>A0A7J6M8E7_PEROL</name>
<organism evidence="3 4">
    <name type="scientific">Perkinsus olseni</name>
    <name type="common">Perkinsus atlanticus</name>
    <dbReference type="NCBI Taxonomy" id="32597"/>
    <lineage>
        <taxon>Eukaryota</taxon>
        <taxon>Sar</taxon>
        <taxon>Alveolata</taxon>
        <taxon>Perkinsozoa</taxon>
        <taxon>Perkinsea</taxon>
        <taxon>Perkinsida</taxon>
        <taxon>Perkinsidae</taxon>
        <taxon>Perkinsus</taxon>
    </lineage>
</organism>
<dbReference type="EMBL" id="JABAHT010000049">
    <property type="protein sequence ID" value="KAF4667765.1"/>
    <property type="molecule type" value="Genomic_DNA"/>
</dbReference>
<comment type="caution">
    <text evidence="3">The sequence shown here is derived from an EMBL/GenBank/DDBJ whole genome shotgun (WGS) entry which is preliminary data.</text>
</comment>
<feature type="coiled-coil region" evidence="1">
    <location>
        <begin position="143"/>
        <end position="184"/>
    </location>
</feature>
<dbReference type="AlphaFoldDB" id="A0A7J6M8E7"/>
<feature type="compositionally biased region" description="Basic and acidic residues" evidence="2">
    <location>
        <begin position="238"/>
        <end position="261"/>
    </location>
</feature>
<keyword evidence="1" id="KW-0175">Coiled coil</keyword>
<evidence type="ECO:0000256" key="2">
    <source>
        <dbReference type="SAM" id="MobiDB-lite"/>
    </source>
</evidence>
<gene>
    <name evidence="3" type="ORF">FOZ61_007818</name>
</gene>
<protein>
    <submittedName>
        <fullName evidence="3">Uncharacterized protein</fullName>
    </submittedName>
</protein>
<evidence type="ECO:0000256" key="1">
    <source>
        <dbReference type="SAM" id="Coils"/>
    </source>
</evidence>
<proteinExistence type="predicted"/>
<feature type="region of interest" description="Disordered" evidence="2">
    <location>
        <begin position="220"/>
        <end position="266"/>
    </location>
</feature>
<accession>A0A7J6M8E7</accession>
<sequence>MATATGQPTSEGSWTSKEALLAQLASLQRVIQLQDATCENRSPADLSWRHEAVKLSVEKQAIQDECLEMVKQTHARHQHQCEMARSTIAGLIHSHSNACIKEFHQSTSGALDRLWHRLSAVEMAHSRASGEIMYYQERTREHVVKVESKLIELAEESDDAQRRLKVSQREAKALAKENDRLTKMVAQMHAAIVESRASLESCERRAFAAESLAAKLAGDRTGSDKLTHTDVSSSMRDATPRADSPPERAAVETSNGDDHEALSCVVGSDKHSGSTIARLISELRELEGEARSLLASQELDVTELVQQRKTN</sequence>
<evidence type="ECO:0000313" key="4">
    <source>
        <dbReference type="Proteomes" id="UP000570595"/>
    </source>
</evidence>
<dbReference type="OrthoDB" id="10451435at2759"/>